<dbReference type="GeneID" id="14212744"/>
<dbReference type="Gene3D" id="3.10.580.10">
    <property type="entry name" value="CBS-domain"/>
    <property type="match status" value="2"/>
</dbReference>
<feature type="domain" description="CBS" evidence="3">
    <location>
        <begin position="56"/>
        <end position="114"/>
    </location>
</feature>
<dbReference type="InterPro" id="IPR000644">
    <property type="entry name" value="CBS_dom"/>
</dbReference>
<reference evidence="5" key="1">
    <citation type="submission" date="2012-03" db="EMBL/GenBank/DDBJ databases">
        <title>Complete genome of Caldisphaera lagunensis DSM 15908.</title>
        <authorList>
            <person name="Lucas S."/>
            <person name="Copeland A."/>
            <person name="Lapidus A."/>
            <person name="Glavina del Rio T."/>
            <person name="Dalin E."/>
            <person name="Tice H."/>
            <person name="Bruce D."/>
            <person name="Goodwin L."/>
            <person name="Pitluck S."/>
            <person name="Peters L."/>
            <person name="Mikhailova N."/>
            <person name="Teshima H."/>
            <person name="Kyrpides N."/>
            <person name="Mavromatis K."/>
            <person name="Ivanova N."/>
            <person name="Brettin T."/>
            <person name="Detter J.C."/>
            <person name="Han C."/>
            <person name="Larimer F."/>
            <person name="Land M."/>
            <person name="Hauser L."/>
            <person name="Markowitz V."/>
            <person name="Cheng J.-F."/>
            <person name="Hugenholtz P."/>
            <person name="Woyke T."/>
            <person name="Wu D."/>
            <person name="Spring S."/>
            <person name="Schroeder M."/>
            <person name="Brambilla E."/>
            <person name="Klenk H.-P."/>
            <person name="Eisen J.A."/>
        </authorList>
    </citation>
    <scope>NUCLEOTIDE SEQUENCE [LARGE SCALE GENOMIC DNA]</scope>
    <source>
        <strain evidence="5">DSM 15908 / JCM 11604 / IC-154</strain>
    </source>
</reference>
<dbReference type="InParanoid" id="L0ABF2"/>
<dbReference type="CDD" id="cd17777">
    <property type="entry name" value="CBS_arch_repeat1"/>
    <property type="match status" value="1"/>
</dbReference>
<dbReference type="eggNOG" id="arCOG00600">
    <property type="taxonomic scope" value="Archaea"/>
</dbReference>
<dbReference type="EMBL" id="CP003378">
    <property type="protein sequence ID" value="AFZ71186.1"/>
    <property type="molecule type" value="Genomic_DNA"/>
</dbReference>
<dbReference type="PROSITE" id="PS51371">
    <property type="entry name" value="CBS"/>
    <property type="match status" value="4"/>
</dbReference>
<keyword evidence="1 2" id="KW-0129">CBS domain</keyword>
<name>L0ABF2_CALLD</name>
<dbReference type="PANTHER" id="PTHR43080">
    <property type="entry name" value="CBS DOMAIN-CONTAINING PROTEIN CBSX3, MITOCHONDRIAL"/>
    <property type="match status" value="1"/>
</dbReference>
<evidence type="ECO:0000256" key="2">
    <source>
        <dbReference type="PROSITE-ProRule" id="PRU00703"/>
    </source>
</evidence>
<dbReference type="AlphaFoldDB" id="L0ABF2"/>
<keyword evidence="5" id="KW-1185">Reference proteome</keyword>
<dbReference type="STRING" id="1056495.Calag_1484"/>
<dbReference type="HOGENOM" id="CLU_076812_0_0_2"/>
<dbReference type="PANTHER" id="PTHR43080:SF2">
    <property type="entry name" value="CBS DOMAIN-CONTAINING PROTEIN"/>
    <property type="match status" value="1"/>
</dbReference>
<protein>
    <submittedName>
        <fullName evidence="4">CBS domain-containing protein</fullName>
    </submittedName>
</protein>
<feature type="domain" description="CBS" evidence="3">
    <location>
        <begin position="136"/>
        <end position="195"/>
    </location>
</feature>
<evidence type="ECO:0000313" key="5">
    <source>
        <dbReference type="Proteomes" id="UP000010469"/>
    </source>
</evidence>
<gene>
    <name evidence="4" type="ordered locus">Calag_1484</name>
</gene>
<accession>L0ABF2</accession>
<dbReference type="SUPFAM" id="SSF54631">
    <property type="entry name" value="CBS-domain pair"/>
    <property type="match status" value="3"/>
</dbReference>
<evidence type="ECO:0000256" key="1">
    <source>
        <dbReference type="ARBA" id="ARBA00023122"/>
    </source>
</evidence>
<evidence type="ECO:0000313" key="4">
    <source>
        <dbReference type="EMBL" id="AFZ71186.1"/>
    </source>
</evidence>
<dbReference type="CDD" id="cd17778">
    <property type="entry name" value="CBS_arch_repeat2"/>
    <property type="match status" value="1"/>
</dbReference>
<sequence length="329" mass="36863">MSNSKRMTNIKLSKYVKPITNVSSKYSIGYRYIRADSEPNWSQRVKEKSGDAGLLASKPAITISPNSTILEALEKMSSYNVRGLIISDSRTSLKGIIMATDLVNYLGGGEFYNIIQQRYNKNLFNALQNEKVSNIMNTMPVFVKTTQKLTEIIKLMAINNLGMLPVIDDLNRVVGVITEHDIVKHIIYKDTGKKVSSIMTSNIVSAYENDTLKRAAQLMSLYGFRRIPVISTKENEIIGIVSAKDFVNFFGSHEVFKNVSSYNIEDVLSLQLTLIMKKEINTINENADIGEAATEMINRNTNSLIVINDNNEAVGIITERDLLMSLAMR</sequence>
<dbReference type="InterPro" id="IPR051257">
    <property type="entry name" value="Diverse_CBS-Domain"/>
</dbReference>
<evidence type="ECO:0000259" key="3">
    <source>
        <dbReference type="PROSITE" id="PS51371"/>
    </source>
</evidence>
<feature type="domain" description="CBS" evidence="3">
    <location>
        <begin position="276"/>
        <end position="329"/>
    </location>
</feature>
<dbReference type="SMART" id="SM00116">
    <property type="entry name" value="CBS"/>
    <property type="match status" value="4"/>
</dbReference>
<dbReference type="Proteomes" id="UP000010469">
    <property type="component" value="Chromosome"/>
</dbReference>
<dbReference type="KEGG" id="clg:Calag_1484"/>
<dbReference type="InterPro" id="IPR046342">
    <property type="entry name" value="CBS_dom_sf"/>
</dbReference>
<dbReference type="FunCoup" id="L0ABF2">
    <property type="interactions" value="47"/>
</dbReference>
<dbReference type="Pfam" id="PF00571">
    <property type="entry name" value="CBS"/>
    <property type="match status" value="4"/>
</dbReference>
<feature type="domain" description="CBS" evidence="3">
    <location>
        <begin position="199"/>
        <end position="261"/>
    </location>
</feature>
<organism evidence="4 5">
    <name type="scientific">Caldisphaera lagunensis (strain DSM 15908 / JCM 11604 / ANMR 0165 / IC-154)</name>
    <dbReference type="NCBI Taxonomy" id="1056495"/>
    <lineage>
        <taxon>Archaea</taxon>
        <taxon>Thermoproteota</taxon>
        <taxon>Thermoprotei</taxon>
        <taxon>Acidilobales</taxon>
        <taxon>Caldisphaeraceae</taxon>
        <taxon>Caldisphaera</taxon>
    </lineage>
</organism>
<dbReference type="RefSeq" id="WP_015233083.1">
    <property type="nucleotide sequence ID" value="NC_019791.1"/>
</dbReference>
<proteinExistence type="predicted"/>